<sequence>MGAEDQSGSPADKDDPRPADDHGTDDGGVGAGRDDGPDKAGDAGFQEPLSRAERSVDDQVVRALGASYGFRKLANRGATAIGDNSSAIQVSAAMPEPFTTNRVDATVLAAERARYVPTSRDGWIDRALRARHLVYLSGSPGTGRGMTARAALHRARPEAGIAEVYLRDGGTLGDLATLAEDSRQSDVEGLLIHCPVGVVDSAHLGSLARVAQSHSVYVAVVGEQDESRRDGAHYQVPHDPPAPMAVFERVLRHAARAAGAEVVIGLCVNDEVLSTRVAALRRTGEISALVERIVDQRPSTPVELRKVLRDEAPLSLRRTAHDLLTDARPSSSTEPGTRTSHPDQGLTYRRCFRLAYALMNGCRISVAADAARTLCATMQVPDPAPMDPESSHRSWDGFGLCLADLVPDTLGLTGEEVRIGSGRKCQLTDDGLLPALLDVAWNDYPDSQENLLSWLKAMVVELDDKLIRQRVSVAAAMFALFDYDRVFPLLNDWASSAFPQRRQVAGLTLALLARNSDRAATVRRLIHDWVHSRFSRLRDTALRTYVAGLTTVVSVERVVADLGVIAGHASHRNSPVIAMVADQTAQPSTMHTILSALHTWQRRGGDAAVHAVRTALRLAGERDDESERGLPVVVRWIGTDPDRRAAFVSVFGPTLAHIKTAHDGWRRVGSWLSAADGDEDGARVVLEVLRDLVSIDALRGRAEFHLRHAWRTSMPFNPLLDEVAAMVGVQA</sequence>
<comment type="caution">
    <text evidence="2">The sequence shown here is derived from an EMBL/GenBank/DDBJ whole genome shotgun (WGS) entry which is preliminary data.</text>
</comment>
<dbReference type="EMBL" id="BOMB01000008">
    <property type="protein sequence ID" value="GID10525.1"/>
    <property type="molecule type" value="Genomic_DNA"/>
</dbReference>
<feature type="compositionally biased region" description="Basic and acidic residues" evidence="1">
    <location>
        <begin position="32"/>
        <end position="41"/>
    </location>
</feature>
<dbReference type="Proteomes" id="UP000612808">
    <property type="component" value="Unassembled WGS sequence"/>
</dbReference>
<protein>
    <submittedName>
        <fullName evidence="2">Uncharacterized protein</fullName>
    </submittedName>
</protein>
<organism evidence="2 3">
    <name type="scientific">Actinocatenispora rupis</name>
    <dbReference type="NCBI Taxonomy" id="519421"/>
    <lineage>
        <taxon>Bacteria</taxon>
        <taxon>Bacillati</taxon>
        <taxon>Actinomycetota</taxon>
        <taxon>Actinomycetes</taxon>
        <taxon>Micromonosporales</taxon>
        <taxon>Micromonosporaceae</taxon>
        <taxon>Actinocatenispora</taxon>
    </lineage>
</organism>
<proteinExistence type="predicted"/>
<name>A0A8J3J1T4_9ACTN</name>
<dbReference type="RefSeq" id="WP_203655839.1">
    <property type="nucleotide sequence ID" value="NZ_BAAAZM010000003.1"/>
</dbReference>
<gene>
    <name evidence="2" type="ORF">Aru02nite_14140</name>
</gene>
<keyword evidence="3" id="KW-1185">Reference proteome</keyword>
<evidence type="ECO:0000256" key="1">
    <source>
        <dbReference type="SAM" id="MobiDB-lite"/>
    </source>
</evidence>
<evidence type="ECO:0000313" key="3">
    <source>
        <dbReference type="Proteomes" id="UP000612808"/>
    </source>
</evidence>
<accession>A0A8J3J1T4</accession>
<reference evidence="2" key="1">
    <citation type="submission" date="2021-01" db="EMBL/GenBank/DDBJ databases">
        <title>Whole genome shotgun sequence of Actinocatenispora rupis NBRC 107355.</title>
        <authorList>
            <person name="Komaki H."/>
            <person name="Tamura T."/>
        </authorList>
    </citation>
    <scope>NUCLEOTIDE SEQUENCE</scope>
    <source>
        <strain evidence="2">NBRC 107355</strain>
    </source>
</reference>
<feature type="region of interest" description="Disordered" evidence="1">
    <location>
        <begin position="319"/>
        <end position="343"/>
    </location>
</feature>
<evidence type="ECO:0000313" key="2">
    <source>
        <dbReference type="EMBL" id="GID10525.1"/>
    </source>
</evidence>
<dbReference type="AlphaFoldDB" id="A0A8J3J1T4"/>
<feature type="region of interest" description="Disordered" evidence="1">
    <location>
        <begin position="1"/>
        <end position="56"/>
    </location>
</feature>
<feature type="compositionally biased region" description="Basic and acidic residues" evidence="1">
    <location>
        <begin position="11"/>
        <end position="25"/>
    </location>
</feature>
<feature type="compositionally biased region" description="Polar residues" evidence="1">
    <location>
        <begin position="328"/>
        <end position="339"/>
    </location>
</feature>